<dbReference type="PANTHER" id="PTHR47992">
    <property type="entry name" value="PROTEIN PHOSPHATASE"/>
    <property type="match status" value="1"/>
</dbReference>
<evidence type="ECO:0000256" key="1">
    <source>
        <dbReference type="ARBA" id="ARBA00001936"/>
    </source>
</evidence>
<accession>A0ABQ9BJU8</accession>
<protein>
    <recommendedName>
        <fullName evidence="3">protein-serine/threonine phosphatase</fullName>
        <ecNumber evidence="3">3.1.3.16</ecNumber>
    </recommendedName>
</protein>
<reference evidence="11" key="1">
    <citation type="submission" date="2022-10" db="EMBL/GenBank/DDBJ databases">
        <authorList>
            <person name="Hyden B.L."/>
            <person name="Feng K."/>
            <person name="Yates T."/>
            <person name="Jawdy S."/>
            <person name="Smart L.B."/>
            <person name="Muchero W."/>
        </authorList>
    </citation>
    <scope>NUCLEOTIDE SEQUENCE</scope>
    <source>
        <tissue evidence="11">Shoot tip</tissue>
    </source>
</reference>
<dbReference type="EMBL" id="JAPFFI010000008">
    <property type="protein sequence ID" value="KAJ6386108.1"/>
    <property type="molecule type" value="Genomic_DNA"/>
</dbReference>
<evidence type="ECO:0000313" key="11">
    <source>
        <dbReference type="EMBL" id="KAJ6386108.1"/>
    </source>
</evidence>
<evidence type="ECO:0000256" key="8">
    <source>
        <dbReference type="ARBA" id="ARBA00023211"/>
    </source>
</evidence>
<comment type="similarity">
    <text evidence="9">Belongs to the PP2C family.</text>
</comment>
<dbReference type="InterPro" id="IPR015655">
    <property type="entry name" value="PP2C"/>
</dbReference>
<dbReference type="InterPro" id="IPR001932">
    <property type="entry name" value="PPM-type_phosphatase-like_dom"/>
</dbReference>
<evidence type="ECO:0000256" key="9">
    <source>
        <dbReference type="RuleBase" id="RU003465"/>
    </source>
</evidence>
<evidence type="ECO:0000256" key="3">
    <source>
        <dbReference type="ARBA" id="ARBA00013081"/>
    </source>
</evidence>
<dbReference type="PROSITE" id="PS01032">
    <property type="entry name" value="PPM_1"/>
    <property type="match status" value="1"/>
</dbReference>
<gene>
    <name evidence="11" type="ORF">OIU77_029135</name>
</gene>
<evidence type="ECO:0000256" key="5">
    <source>
        <dbReference type="ARBA" id="ARBA00022801"/>
    </source>
</evidence>
<organism evidence="11 12">
    <name type="scientific">Salix suchowensis</name>
    <dbReference type="NCBI Taxonomy" id="1278906"/>
    <lineage>
        <taxon>Eukaryota</taxon>
        <taxon>Viridiplantae</taxon>
        <taxon>Streptophyta</taxon>
        <taxon>Embryophyta</taxon>
        <taxon>Tracheophyta</taxon>
        <taxon>Spermatophyta</taxon>
        <taxon>Magnoliopsida</taxon>
        <taxon>eudicotyledons</taxon>
        <taxon>Gunneridae</taxon>
        <taxon>Pentapetalae</taxon>
        <taxon>rosids</taxon>
        <taxon>fabids</taxon>
        <taxon>Malpighiales</taxon>
        <taxon>Salicaceae</taxon>
        <taxon>Saliceae</taxon>
        <taxon>Salix</taxon>
    </lineage>
</organism>
<comment type="cofactor">
    <cofactor evidence="1">
        <name>Mn(2+)</name>
        <dbReference type="ChEBI" id="CHEBI:29035"/>
    </cofactor>
</comment>
<evidence type="ECO:0000259" key="10">
    <source>
        <dbReference type="PROSITE" id="PS51746"/>
    </source>
</evidence>
<evidence type="ECO:0000256" key="4">
    <source>
        <dbReference type="ARBA" id="ARBA00022723"/>
    </source>
</evidence>
<evidence type="ECO:0000256" key="7">
    <source>
        <dbReference type="ARBA" id="ARBA00022912"/>
    </source>
</evidence>
<comment type="caution">
    <text evidence="11">The sequence shown here is derived from an EMBL/GenBank/DDBJ whole genome shotgun (WGS) entry which is preliminary data.</text>
</comment>
<feature type="non-terminal residue" evidence="11">
    <location>
        <position position="400"/>
    </location>
</feature>
<name>A0ABQ9BJU8_9ROSI</name>
<dbReference type="PROSITE" id="PS51746">
    <property type="entry name" value="PPM_2"/>
    <property type="match status" value="1"/>
</dbReference>
<reference evidence="11" key="2">
    <citation type="journal article" date="2023" name="Int. J. Mol. Sci.">
        <title>De Novo Assembly and Annotation of 11 Diverse Shrub Willow (Salix) Genomes Reveals Novel Gene Organization in Sex-Linked Regions.</title>
        <authorList>
            <person name="Hyden B."/>
            <person name="Feng K."/>
            <person name="Yates T.B."/>
            <person name="Jawdy S."/>
            <person name="Cereghino C."/>
            <person name="Smart L.B."/>
            <person name="Muchero W."/>
        </authorList>
    </citation>
    <scope>NUCLEOTIDE SEQUENCE</scope>
    <source>
        <tissue evidence="11">Shoot tip</tissue>
    </source>
</reference>
<comment type="cofactor">
    <cofactor evidence="2">
        <name>Mg(2+)</name>
        <dbReference type="ChEBI" id="CHEBI:18420"/>
    </cofactor>
</comment>
<dbReference type="InterPro" id="IPR000222">
    <property type="entry name" value="PP2C_BS"/>
</dbReference>
<dbReference type="Proteomes" id="UP001141253">
    <property type="component" value="Chromosome 9"/>
</dbReference>
<dbReference type="InterPro" id="IPR036457">
    <property type="entry name" value="PPM-type-like_dom_sf"/>
</dbReference>
<keyword evidence="6" id="KW-0460">Magnesium</keyword>
<dbReference type="Pfam" id="PF00481">
    <property type="entry name" value="PP2C"/>
    <property type="match status" value="1"/>
</dbReference>
<evidence type="ECO:0000313" key="12">
    <source>
        <dbReference type="Proteomes" id="UP001141253"/>
    </source>
</evidence>
<evidence type="ECO:0000256" key="6">
    <source>
        <dbReference type="ARBA" id="ARBA00022842"/>
    </source>
</evidence>
<dbReference type="CDD" id="cd00143">
    <property type="entry name" value="PP2Cc"/>
    <property type="match status" value="1"/>
</dbReference>
<keyword evidence="4" id="KW-0479">Metal-binding</keyword>
<dbReference type="SUPFAM" id="SSF81606">
    <property type="entry name" value="PP2C-like"/>
    <property type="match status" value="1"/>
</dbReference>
<keyword evidence="12" id="KW-1185">Reference proteome</keyword>
<keyword evidence="5 9" id="KW-0378">Hydrolase</keyword>
<evidence type="ECO:0000256" key="2">
    <source>
        <dbReference type="ARBA" id="ARBA00001946"/>
    </source>
</evidence>
<sequence length="400" mass="44634">MLSGLMSFLRACFRPRSDRYGHTNSDTGGRQDGLLWYKDHGQHINGEFSMAVVQANNLLEDQSQLESGSLSLNDSGPYGTFVGVYDGHGGPETSRYVNDHLFQHLKRFTSEQQSMSVEVIRKAFQATEEGFLSLVIKQWPVKPQIAAVGSCCLAGVICNGTLYIANLGDSRAVLGRVVRATGEVLSIQLSAEHNACIESVRQELQALHPDDPHIVALKHNVWRVKGLIQLSYGELQNGLMGGLCCRQFKGPKISRSIGDVYLKKAEFNREPLYTKFRLREPFKKPILSSEPSISVHQLQPHDQFIIFASDGLWEHLSNQEAVDIVQNHPHNGIARKLVKAALQEAAKKREMRYSDLKKIDRGVRRHFHDDITVIVVFLDSNFVSRASSVKCSNISVRGAG</sequence>
<proteinExistence type="inferred from homology"/>
<feature type="domain" description="PPM-type phosphatase" evidence="10">
    <location>
        <begin position="47"/>
        <end position="378"/>
    </location>
</feature>
<keyword evidence="7 9" id="KW-0904">Protein phosphatase</keyword>
<dbReference type="EC" id="3.1.3.16" evidence="3"/>
<dbReference type="Gene3D" id="3.60.40.10">
    <property type="entry name" value="PPM-type phosphatase domain"/>
    <property type="match status" value="1"/>
</dbReference>
<keyword evidence="8" id="KW-0464">Manganese</keyword>
<dbReference type="SMART" id="SM00332">
    <property type="entry name" value="PP2Cc"/>
    <property type="match status" value="1"/>
</dbReference>
<dbReference type="EMBL" id="JAPFFI010000008">
    <property type="protein sequence ID" value="KAJ6386107.1"/>
    <property type="molecule type" value="Genomic_DNA"/>
</dbReference>